<feature type="region of interest" description="Disordered" evidence="14">
    <location>
        <begin position="554"/>
        <end position="574"/>
    </location>
</feature>
<dbReference type="Proteomes" id="UP000663879">
    <property type="component" value="Unassembled WGS sequence"/>
</dbReference>
<dbReference type="GO" id="GO:0023041">
    <property type="term" value="P:neuronal signal transduction"/>
    <property type="evidence" value="ECO:0007669"/>
    <property type="project" value="InterPro"/>
</dbReference>
<keyword evidence="6 15" id="KW-0812">Transmembrane</keyword>
<feature type="compositionally biased region" description="Low complexity" evidence="14">
    <location>
        <begin position="270"/>
        <end position="295"/>
    </location>
</feature>
<evidence type="ECO:0000256" key="1">
    <source>
        <dbReference type="ARBA" id="ARBA00003440"/>
    </source>
</evidence>
<evidence type="ECO:0000256" key="13">
    <source>
        <dbReference type="SAM" id="Coils"/>
    </source>
</evidence>
<feature type="region of interest" description="Disordered" evidence="14">
    <location>
        <begin position="774"/>
        <end position="797"/>
    </location>
</feature>
<keyword evidence="11" id="KW-0539">Nucleus</keyword>
<evidence type="ECO:0000256" key="9">
    <source>
        <dbReference type="ARBA" id="ARBA00023136"/>
    </source>
</evidence>
<evidence type="ECO:0000256" key="11">
    <source>
        <dbReference type="ARBA" id="ARBA00023242"/>
    </source>
</evidence>
<feature type="compositionally biased region" description="Low complexity" evidence="14">
    <location>
        <begin position="316"/>
        <end position="340"/>
    </location>
</feature>
<dbReference type="Pfam" id="PF09726">
    <property type="entry name" value="Macoilin"/>
    <property type="match status" value="1"/>
</dbReference>
<evidence type="ECO:0000256" key="5">
    <source>
        <dbReference type="ARBA" id="ARBA00022553"/>
    </source>
</evidence>
<keyword evidence="10" id="KW-0325">Glycoprotein</keyword>
<evidence type="ECO:0000256" key="6">
    <source>
        <dbReference type="ARBA" id="ARBA00022692"/>
    </source>
</evidence>
<evidence type="ECO:0000256" key="14">
    <source>
        <dbReference type="SAM" id="MobiDB-lite"/>
    </source>
</evidence>
<gene>
    <name evidence="16" type="ORF">OXX778_LOCUS1700</name>
</gene>
<feature type="compositionally biased region" description="Low complexity" evidence="14">
    <location>
        <begin position="442"/>
        <end position="467"/>
    </location>
</feature>
<evidence type="ECO:0000256" key="7">
    <source>
        <dbReference type="ARBA" id="ARBA00022824"/>
    </source>
</evidence>
<feature type="compositionally biased region" description="Basic and acidic residues" evidence="14">
    <location>
        <begin position="555"/>
        <end position="574"/>
    </location>
</feature>
<comment type="caution">
    <text evidence="16">The sequence shown here is derived from an EMBL/GenBank/DDBJ whole genome shotgun (WGS) entry which is preliminary data.</text>
</comment>
<evidence type="ECO:0000256" key="15">
    <source>
        <dbReference type="SAM" id="Phobius"/>
    </source>
</evidence>
<keyword evidence="9 15" id="KW-0472">Membrane</keyword>
<evidence type="ECO:0000256" key="4">
    <source>
        <dbReference type="ARBA" id="ARBA00021882"/>
    </source>
</evidence>
<comment type="subcellular location">
    <subcellularLocation>
        <location evidence="2">Nucleus membrane</location>
        <topology evidence="2">Multi-pass membrane protein</topology>
    </subcellularLocation>
    <subcellularLocation>
        <location evidence="3">Rough endoplasmic reticulum membrane</location>
        <topology evidence="3">Multi-pass membrane protein</topology>
    </subcellularLocation>
</comment>
<dbReference type="GO" id="GO:0031965">
    <property type="term" value="C:nuclear membrane"/>
    <property type="evidence" value="ECO:0007669"/>
    <property type="project" value="UniProtKB-SubCell"/>
</dbReference>
<feature type="compositionally biased region" description="Low complexity" evidence="14">
    <location>
        <begin position="407"/>
        <end position="421"/>
    </location>
</feature>
<reference evidence="16" key="1">
    <citation type="submission" date="2021-02" db="EMBL/GenBank/DDBJ databases">
        <authorList>
            <person name="Nowell W R."/>
        </authorList>
    </citation>
    <scope>NUCLEOTIDE SEQUENCE</scope>
    <source>
        <strain evidence="16">Ploen Becks lab</strain>
    </source>
</reference>
<organism evidence="16 17">
    <name type="scientific">Brachionus calyciflorus</name>
    <dbReference type="NCBI Taxonomy" id="104777"/>
    <lineage>
        <taxon>Eukaryota</taxon>
        <taxon>Metazoa</taxon>
        <taxon>Spiralia</taxon>
        <taxon>Gnathifera</taxon>
        <taxon>Rotifera</taxon>
        <taxon>Eurotatoria</taxon>
        <taxon>Monogononta</taxon>
        <taxon>Pseudotrocha</taxon>
        <taxon>Ploima</taxon>
        <taxon>Brachionidae</taxon>
        <taxon>Brachionus</taxon>
    </lineage>
</organism>
<dbReference type="AlphaFoldDB" id="A0A813MB78"/>
<evidence type="ECO:0000256" key="10">
    <source>
        <dbReference type="ARBA" id="ARBA00023180"/>
    </source>
</evidence>
<dbReference type="PANTHER" id="PTHR47464">
    <property type="entry name" value="MACOILIN"/>
    <property type="match status" value="1"/>
</dbReference>
<protein>
    <recommendedName>
        <fullName evidence="4">Macoilin</fullName>
    </recommendedName>
    <alternativeName>
        <fullName evidence="12">Transmembrane protein 57</fullName>
    </alternativeName>
</protein>
<dbReference type="OrthoDB" id="10071111at2759"/>
<dbReference type="GO" id="GO:0030867">
    <property type="term" value="C:rough endoplasmic reticulum membrane"/>
    <property type="evidence" value="ECO:0007669"/>
    <property type="project" value="UniProtKB-SubCell"/>
</dbReference>
<feature type="region of interest" description="Disordered" evidence="14">
    <location>
        <begin position="392"/>
        <end position="421"/>
    </location>
</feature>
<feature type="transmembrane region" description="Helical" evidence="15">
    <location>
        <begin position="124"/>
        <end position="143"/>
    </location>
</feature>
<keyword evidence="13" id="KW-0175">Coiled coil</keyword>
<evidence type="ECO:0000313" key="17">
    <source>
        <dbReference type="Proteomes" id="UP000663879"/>
    </source>
</evidence>
<dbReference type="PANTHER" id="PTHR47464:SF2">
    <property type="entry name" value="MACOILIN"/>
    <property type="match status" value="1"/>
</dbReference>
<dbReference type="InterPro" id="IPR019130">
    <property type="entry name" value="Macoilin"/>
</dbReference>
<evidence type="ECO:0000256" key="2">
    <source>
        <dbReference type="ARBA" id="ARBA00004232"/>
    </source>
</evidence>
<keyword evidence="17" id="KW-1185">Reference proteome</keyword>
<evidence type="ECO:0000256" key="12">
    <source>
        <dbReference type="ARBA" id="ARBA00031129"/>
    </source>
</evidence>
<feature type="transmembrane region" description="Helical" evidence="15">
    <location>
        <begin position="72"/>
        <end position="94"/>
    </location>
</feature>
<dbReference type="EMBL" id="CAJNOC010000116">
    <property type="protein sequence ID" value="CAF0716452.1"/>
    <property type="molecule type" value="Genomic_DNA"/>
</dbReference>
<feature type="region of interest" description="Disordered" evidence="14">
    <location>
        <begin position="313"/>
        <end position="340"/>
    </location>
</feature>
<feature type="region of interest" description="Disordered" evidence="14">
    <location>
        <begin position="442"/>
        <end position="471"/>
    </location>
</feature>
<keyword evidence="8 15" id="KW-1133">Transmembrane helix</keyword>
<feature type="coiled-coil region" evidence="13">
    <location>
        <begin position="634"/>
        <end position="730"/>
    </location>
</feature>
<evidence type="ECO:0000313" key="16">
    <source>
        <dbReference type="EMBL" id="CAF0716452.1"/>
    </source>
</evidence>
<proteinExistence type="predicted"/>
<keyword evidence="7" id="KW-0256">Endoplasmic reticulum</keyword>
<sequence length="829" mass="94854">MKRRNVDSTKYRKQFHFRKCKFTEGIYANSAFVYLKFILIWILIMIADFVLEFRFEFLWPFWLLLRSLHDSFKYQGIIFAIFFASIAFFSDLIFYMFLPVQWLFFAASTYVWVQYVWHTEKGICLPTISLWLLFVYIEASFRLKSLKTIDLCRPFAAHCIGYPVVTLGFGFKSYLSYKYRLKKQKKIQKKNDFYHSLIIQALPLELQLKSLNYEAEISVNKTEQTIEIVQNNKEKTKSSLIATALSYYLNSNQTNTSIPDDLPYIQQKDSSNTTSSSSSTNVNTNKKSFNSESKNFSSQQKFISSDYTEFSNNNKQNNFSTKQFSNFNNSNNNNLKQNKLNNSDQIGALNLPSFSIQSLALSHQNNSNIDNQNNVNLNGINVNSNGNLVLLTNGPSKNGHSHHHRSASSNSSNFNIPNNNSHTNININMTINTTAIATATATATSNSTSSENTNTSPSNNSNANTNSKKYKNKENKNLALTNGKQLNTKLVSDSTNDYKQGLINNLEEDLKKLKVEIEQQKKVEQYLRDQINYITKCDRTEKLKQENETLQTKLNDLKTNKEKEREQLEKQLQDERKKRLDLEALLAKEKKLRESSVQAPKKLPISSSISSSNLLKNTDTELNQKKLCQLETENKELKNDCNKKQDIINLLETEIRNLSKAKEIGDTVDNLKVKLEKTEEKNCSLQESLRAETRFKMDLFSALGEAKRQLEFVNRQLEAKDDELSALKTMLIKQSLSQNCLISESNQTELISQYLADQLATLQSHTFNSNSLINTQNGPIENPRSISCSSPGPNDLNRMTFSPTLNNLSGSNSPKYDDNLGLKNFMPKI</sequence>
<feature type="transmembrane region" description="Helical" evidence="15">
    <location>
        <begin position="31"/>
        <end position="51"/>
    </location>
</feature>
<accession>A0A813MB78</accession>
<comment type="function">
    <text evidence="1">Plays a role in the regulation of neuronal activity.</text>
</comment>
<name>A0A813MB78_9BILA</name>
<keyword evidence="5" id="KW-0597">Phosphoprotein</keyword>
<evidence type="ECO:0000256" key="3">
    <source>
        <dbReference type="ARBA" id="ARBA00004269"/>
    </source>
</evidence>
<feature type="region of interest" description="Disordered" evidence="14">
    <location>
        <begin position="258"/>
        <end position="295"/>
    </location>
</feature>
<evidence type="ECO:0000256" key="8">
    <source>
        <dbReference type="ARBA" id="ARBA00022989"/>
    </source>
</evidence>